<feature type="domain" description="Septin-type G" evidence="3">
    <location>
        <begin position="135"/>
        <end position="722"/>
    </location>
</feature>
<feature type="region of interest" description="Disordered" evidence="2">
    <location>
        <begin position="550"/>
        <end position="603"/>
    </location>
</feature>
<evidence type="ECO:0000313" key="4">
    <source>
        <dbReference type="EMBL" id="GJJ15538.1"/>
    </source>
</evidence>
<name>A0AAV5AS88_9AGAM</name>
<proteinExistence type="inferred from homology"/>
<feature type="compositionally biased region" description="Polar residues" evidence="2">
    <location>
        <begin position="592"/>
        <end position="603"/>
    </location>
</feature>
<dbReference type="GO" id="GO:0005525">
    <property type="term" value="F:GTP binding"/>
    <property type="evidence" value="ECO:0007669"/>
    <property type="project" value="UniProtKB-KW"/>
</dbReference>
<feature type="compositionally biased region" description="Polar residues" evidence="2">
    <location>
        <begin position="375"/>
        <end position="390"/>
    </location>
</feature>
<feature type="region of interest" description="Disordered" evidence="2">
    <location>
        <begin position="510"/>
        <end position="531"/>
    </location>
</feature>
<keyword evidence="1" id="KW-0342">GTP-binding</keyword>
<protein>
    <recommendedName>
        <fullName evidence="3">Septin-type G domain-containing protein</fullName>
    </recommendedName>
</protein>
<accession>A0AAV5AS88</accession>
<feature type="region of interest" description="Disordered" evidence="2">
    <location>
        <begin position="1"/>
        <end position="24"/>
    </location>
</feature>
<dbReference type="Gene3D" id="3.40.50.300">
    <property type="entry name" value="P-loop containing nucleotide triphosphate hydrolases"/>
    <property type="match status" value="2"/>
</dbReference>
<evidence type="ECO:0000313" key="5">
    <source>
        <dbReference type="Proteomes" id="UP001050691"/>
    </source>
</evidence>
<dbReference type="AlphaFoldDB" id="A0AAV5AS88"/>
<keyword evidence="5" id="KW-1185">Reference proteome</keyword>
<evidence type="ECO:0000256" key="1">
    <source>
        <dbReference type="RuleBase" id="RU004560"/>
    </source>
</evidence>
<evidence type="ECO:0000256" key="2">
    <source>
        <dbReference type="SAM" id="MobiDB-lite"/>
    </source>
</evidence>
<dbReference type="InterPro" id="IPR027417">
    <property type="entry name" value="P-loop_NTPase"/>
</dbReference>
<feature type="compositionally biased region" description="Basic residues" evidence="2">
    <location>
        <begin position="550"/>
        <end position="561"/>
    </location>
</feature>
<gene>
    <name evidence="4" type="ORF">Clacol_009816</name>
</gene>
<feature type="compositionally biased region" description="Acidic residues" evidence="2">
    <location>
        <begin position="310"/>
        <end position="356"/>
    </location>
</feature>
<dbReference type="PROSITE" id="PS51719">
    <property type="entry name" value="G_SEPTIN"/>
    <property type="match status" value="1"/>
</dbReference>
<feature type="compositionally biased region" description="Basic and acidic residues" evidence="2">
    <location>
        <begin position="357"/>
        <end position="369"/>
    </location>
</feature>
<keyword evidence="1" id="KW-0547">Nucleotide-binding</keyword>
<comment type="caution">
    <text evidence="4">The sequence shown here is derived from an EMBL/GenBank/DDBJ whole genome shotgun (WGS) entry which is preliminary data.</text>
</comment>
<dbReference type="Pfam" id="PF00735">
    <property type="entry name" value="Septin"/>
    <property type="match status" value="3"/>
</dbReference>
<feature type="region of interest" description="Disordered" evidence="2">
    <location>
        <begin position="301"/>
        <end position="430"/>
    </location>
</feature>
<dbReference type="PANTHER" id="PTHR18884">
    <property type="entry name" value="SEPTIN"/>
    <property type="match status" value="1"/>
</dbReference>
<dbReference type="EMBL" id="BPWL01000011">
    <property type="protein sequence ID" value="GJJ15538.1"/>
    <property type="molecule type" value="Genomic_DNA"/>
</dbReference>
<organism evidence="4 5">
    <name type="scientific">Clathrus columnatus</name>
    <dbReference type="NCBI Taxonomy" id="1419009"/>
    <lineage>
        <taxon>Eukaryota</taxon>
        <taxon>Fungi</taxon>
        <taxon>Dikarya</taxon>
        <taxon>Basidiomycota</taxon>
        <taxon>Agaricomycotina</taxon>
        <taxon>Agaricomycetes</taxon>
        <taxon>Phallomycetidae</taxon>
        <taxon>Phallales</taxon>
        <taxon>Clathraceae</taxon>
        <taxon>Clathrus</taxon>
    </lineage>
</organism>
<dbReference type="InterPro" id="IPR030379">
    <property type="entry name" value="G_SEPTIN_dom"/>
</dbReference>
<evidence type="ECO:0000259" key="3">
    <source>
        <dbReference type="PROSITE" id="PS51719"/>
    </source>
</evidence>
<dbReference type="Proteomes" id="UP001050691">
    <property type="component" value="Unassembled WGS sequence"/>
</dbReference>
<reference evidence="4" key="1">
    <citation type="submission" date="2021-10" db="EMBL/GenBank/DDBJ databases">
        <title>De novo Genome Assembly of Clathrus columnatus (Basidiomycota, Fungi) Using Illumina and Nanopore Sequence Data.</title>
        <authorList>
            <person name="Ogiso-Tanaka E."/>
            <person name="Itagaki H."/>
            <person name="Hosoya T."/>
            <person name="Hosaka K."/>
        </authorList>
    </citation>
    <scope>NUCLEOTIDE SEQUENCE</scope>
    <source>
        <strain evidence="4">MO-923</strain>
    </source>
</reference>
<sequence>MVLGFGSRKKKPVEEPVVRPSPSLPHLKEQRIPWPENLVDLHEVYALDYPSPPGDGHKVNATLNNKVSFQSTRGPIAFHKPFRESTDQGIGTPKPSNIAALFGTGIPPPPSSFNGLGTRGRITTHPRTASRRAKHAPTFNIMVVGGKKTGKTSFLRLLLSTSNISPTNTPEQLATLASYRSANFTPTTVISTACVEILQSSPNRTPTPEDRIALTCIDTPGLDFTEGKEFVLDRTVSDVLKYLDTQFAETMGEESKVVRTSKGDQHVHLCIYLVDPDSVITPAARQARSRWASAGLNRPKLSEGISEYDSGSDVEEEEQAATADGDEGQEENDDKQEGGDDDSNDEESVDDYGEPEPEPKLLSDDKPETGIESASIGSKTPKVSISQESHIPSPPASPQKSSQKPSQSQSQSQSSAKAESSSIGGDRHRLGMSPAEIRVISRLCKRVNVLPVISHADTLTDDRLKRVKQAVRRDLQAVDGIGIWGVWDAEPGTLPGRMVSVSNMNMHSSSSSGMVAATTNGSGAKGGGDESTIVEERHARPVIKLRGPKRGLTRSRSRKSLKTAVDAEYEEPDIEASPGYPVSPTTTTTTTMQQGYDGSNSRRTSAVSAKTDAGQASYGAIFSRADLRARMPFAIIAPEKERPVKQQQQQGADISENGGYHVLNVYGRFVRKFRWGTIDVLDPHHCDFAALRAAILGSYMKSLKATTRDVLYERFRTEKLLARRATANISEDERKRMIEDLGL</sequence>
<comment type="similarity">
    <text evidence="1">Belongs to the TRAFAC class TrmE-Era-EngA-EngB-Septin-like GTPase superfamily. Septin GTPase family.</text>
</comment>
<feature type="compositionally biased region" description="Low complexity" evidence="2">
    <location>
        <begin position="398"/>
        <end position="422"/>
    </location>
</feature>
<dbReference type="SUPFAM" id="SSF52540">
    <property type="entry name" value="P-loop containing nucleoside triphosphate hydrolases"/>
    <property type="match status" value="1"/>
</dbReference>